<reference evidence="2" key="1">
    <citation type="journal article" date="2019" name="Int. J. Syst. Evol. Microbiol.">
        <title>The Global Catalogue of Microorganisms (GCM) 10K type strain sequencing project: providing services to taxonomists for standard genome sequencing and annotation.</title>
        <authorList>
            <consortium name="The Broad Institute Genomics Platform"/>
            <consortium name="The Broad Institute Genome Sequencing Center for Infectious Disease"/>
            <person name="Wu L."/>
            <person name="Ma J."/>
        </authorList>
    </citation>
    <scope>NUCLEOTIDE SEQUENCE [LARGE SCALE GENOMIC DNA]</scope>
    <source>
        <strain evidence="2">KCTC 33842</strain>
    </source>
</reference>
<dbReference type="Proteomes" id="UP001597475">
    <property type="component" value="Unassembled WGS sequence"/>
</dbReference>
<proteinExistence type="predicted"/>
<dbReference type="RefSeq" id="WP_386843508.1">
    <property type="nucleotide sequence ID" value="NZ_JBHUMK010000014.1"/>
</dbReference>
<protein>
    <submittedName>
        <fullName evidence="1">Helix-turn-helix domain-containing protein</fullName>
    </submittedName>
</protein>
<organism evidence="1 2">
    <name type="scientific">Deinococcus taklimakanensis</name>
    <dbReference type="NCBI Taxonomy" id="536443"/>
    <lineage>
        <taxon>Bacteria</taxon>
        <taxon>Thermotogati</taxon>
        <taxon>Deinococcota</taxon>
        <taxon>Deinococci</taxon>
        <taxon>Deinococcales</taxon>
        <taxon>Deinococcaceae</taxon>
        <taxon>Deinococcus</taxon>
    </lineage>
</organism>
<dbReference type="EMBL" id="JBHUMK010000014">
    <property type="protein sequence ID" value="MFD2608734.1"/>
    <property type="molecule type" value="Genomic_DNA"/>
</dbReference>
<gene>
    <name evidence="1" type="ORF">ACFSR9_04675</name>
</gene>
<dbReference type="InterPro" id="IPR010982">
    <property type="entry name" value="Lambda_DNA-bd_dom_sf"/>
</dbReference>
<dbReference type="SUPFAM" id="SSF47413">
    <property type="entry name" value="lambda repressor-like DNA-binding domains"/>
    <property type="match status" value="1"/>
</dbReference>
<evidence type="ECO:0000313" key="1">
    <source>
        <dbReference type="EMBL" id="MFD2608734.1"/>
    </source>
</evidence>
<evidence type="ECO:0000313" key="2">
    <source>
        <dbReference type="Proteomes" id="UP001597475"/>
    </source>
</evidence>
<comment type="caution">
    <text evidence="1">The sequence shown here is derived from an EMBL/GenBank/DDBJ whole genome shotgun (WGS) entry which is preliminary data.</text>
</comment>
<sequence length="73" mass="7931">MNHEAKQVVQARLKERGMTQMDLAAKIGTSPAILSRTLSSPMVARNSHWNAILAALELKAVVVPEGDLHDPES</sequence>
<dbReference type="InterPro" id="IPR001387">
    <property type="entry name" value="Cro/C1-type_HTH"/>
</dbReference>
<accession>A0ABW5P2U2</accession>
<dbReference type="CDD" id="cd00093">
    <property type="entry name" value="HTH_XRE"/>
    <property type="match status" value="1"/>
</dbReference>
<keyword evidence="2" id="KW-1185">Reference proteome</keyword>
<dbReference type="Gene3D" id="1.10.260.40">
    <property type="entry name" value="lambda repressor-like DNA-binding domains"/>
    <property type="match status" value="1"/>
</dbReference>
<name>A0ABW5P2U2_9DEIO</name>